<dbReference type="Pfam" id="PF00999">
    <property type="entry name" value="Na_H_Exchanger"/>
    <property type="match status" value="1"/>
</dbReference>
<accession>A0A9Q0FW44</accession>
<feature type="transmembrane region" description="Helical" evidence="10">
    <location>
        <begin position="223"/>
        <end position="246"/>
    </location>
</feature>
<dbReference type="PANTHER" id="PTHR32468:SF17">
    <property type="entry name" value="CATION_H(+) ANTIPORTER 4"/>
    <property type="match status" value="1"/>
</dbReference>
<dbReference type="GO" id="GO:0006885">
    <property type="term" value="P:regulation of pH"/>
    <property type="evidence" value="ECO:0007669"/>
    <property type="project" value="TreeGrafter"/>
</dbReference>
<evidence type="ECO:0000256" key="6">
    <source>
        <dbReference type="ARBA" id="ARBA00022989"/>
    </source>
</evidence>
<dbReference type="InterPro" id="IPR057290">
    <property type="entry name" value="CHX17_C"/>
</dbReference>
<evidence type="ECO:0000256" key="1">
    <source>
        <dbReference type="ARBA" id="ARBA00004141"/>
    </source>
</evidence>
<keyword evidence="4 10" id="KW-0812">Transmembrane</keyword>
<keyword evidence="2" id="KW-0813">Transport</keyword>
<reference evidence="13" key="1">
    <citation type="submission" date="2022-02" db="EMBL/GenBank/DDBJ databases">
        <authorList>
            <person name="Henning P.M."/>
            <person name="McCubbin A.G."/>
            <person name="Shore J.S."/>
        </authorList>
    </citation>
    <scope>NUCLEOTIDE SEQUENCE</scope>
    <source>
        <strain evidence="13">F60SS</strain>
        <tissue evidence="13">Leaves</tissue>
    </source>
</reference>
<dbReference type="GO" id="GO:0006813">
    <property type="term" value="P:potassium ion transport"/>
    <property type="evidence" value="ECO:0007669"/>
    <property type="project" value="UniProtKB-KW"/>
</dbReference>
<dbReference type="Proteomes" id="UP001141552">
    <property type="component" value="Unassembled WGS sequence"/>
</dbReference>
<evidence type="ECO:0000256" key="8">
    <source>
        <dbReference type="ARBA" id="ARBA00023136"/>
    </source>
</evidence>
<keyword evidence="5" id="KW-0630">Potassium</keyword>
<comment type="subcellular location">
    <subcellularLocation>
        <location evidence="1">Membrane</location>
        <topology evidence="1">Multi-pass membrane protein</topology>
    </subcellularLocation>
</comment>
<evidence type="ECO:0000256" key="5">
    <source>
        <dbReference type="ARBA" id="ARBA00022958"/>
    </source>
</evidence>
<dbReference type="GO" id="GO:1902600">
    <property type="term" value="P:proton transmembrane transport"/>
    <property type="evidence" value="ECO:0007669"/>
    <property type="project" value="InterPro"/>
</dbReference>
<evidence type="ECO:0000256" key="10">
    <source>
        <dbReference type="SAM" id="Phobius"/>
    </source>
</evidence>
<feature type="transmembrane region" description="Helical" evidence="10">
    <location>
        <begin position="147"/>
        <end position="169"/>
    </location>
</feature>
<keyword evidence="8 10" id="KW-0472">Membrane</keyword>
<proteinExistence type="inferred from homology"/>
<gene>
    <name evidence="13" type="ORF">Tsubulata_019380</name>
</gene>
<feature type="transmembrane region" description="Helical" evidence="10">
    <location>
        <begin position="189"/>
        <end position="211"/>
    </location>
</feature>
<feature type="transmembrane region" description="Helical" evidence="10">
    <location>
        <begin position="47"/>
        <end position="68"/>
    </location>
</feature>
<dbReference type="EMBL" id="JAKUCV010003509">
    <property type="protein sequence ID" value="KAJ4838617.1"/>
    <property type="molecule type" value="Genomic_DNA"/>
</dbReference>
<dbReference type="InterPro" id="IPR038770">
    <property type="entry name" value="Na+/solute_symporter_sf"/>
</dbReference>
<evidence type="ECO:0000256" key="4">
    <source>
        <dbReference type="ARBA" id="ARBA00022692"/>
    </source>
</evidence>
<dbReference type="Pfam" id="PF23259">
    <property type="entry name" value="CHX17_C"/>
    <property type="match status" value="1"/>
</dbReference>
<evidence type="ECO:0000313" key="13">
    <source>
        <dbReference type="EMBL" id="KAJ4838617.1"/>
    </source>
</evidence>
<evidence type="ECO:0000256" key="9">
    <source>
        <dbReference type="ARBA" id="ARBA00038341"/>
    </source>
</evidence>
<name>A0A9Q0FW44_9ROSI</name>
<dbReference type="PANTHER" id="PTHR32468">
    <property type="entry name" value="CATION/H + ANTIPORTER"/>
    <property type="match status" value="1"/>
</dbReference>
<comment type="similarity">
    <text evidence="9">Belongs to the monovalent cation:proton antiporter 2 (CPA2) transporter (TC 2.A.37) family. CHX (TC 2.A.37.4) subfamily.</text>
</comment>
<evidence type="ECO:0000313" key="14">
    <source>
        <dbReference type="Proteomes" id="UP001141552"/>
    </source>
</evidence>
<keyword evidence="6 10" id="KW-1133">Transmembrane helix</keyword>
<evidence type="ECO:0008006" key="15">
    <source>
        <dbReference type="Google" id="ProtNLM"/>
    </source>
</evidence>
<evidence type="ECO:0000256" key="7">
    <source>
        <dbReference type="ARBA" id="ARBA00023065"/>
    </source>
</evidence>
<keyword evidence="7" id="KW-0406">Ion transport</keyword>
<feature type="transmembrane region" description="Helical" evidence="10">
    <location>
        <begin position="115"/>
        <end position="135"/>
    </location>
</feature>
<reference evidence="13" key="2">
    <citation type="journal article" date="2023" name="Plants (Basel)">
        <title>Annotation of the Turnera subulata (Passifloraceae) Draft Genome Reveals the S-Locus Evolved after the Divergence of Turneroideae from Passifloroideae in a Stepwise Manner.</title>
        <authorList>
            <person name="Henning P.M."/>
            <person name="Roalson E.H."/>
            <person name="Mir W."/>
            <person name="McCubbin A.G."/>
            <person name="Shore J.S."/>
        </authorList>
    </citation>
    <scope>NUCLEOTIDE SEQUENCE</scope>
    <source>
        <strain evidence="13">F60SS</strain>
    </source>
</reference>
<dbReference type="InterPro" id="IPR050794">
    <property type="entry name" value="CPA2_transporter"/>
</dbReference>
<evidence type="ECO:0000256" key="3">
    <source>
        <dbReference type="ARBA" id="ARBA00022538"/>
    </source>
</evidence>
<dbReference type="Gene3D" id="1.20.1530.20">
    <property type="match status" value="1"/>
</dbReference>
<dbReference type="AlphaFoldDB" id="A0A9Q0FW44"/>
<feature type="transmembrane region" description="Helical" evidence="10">
    <location>
        <begin position="353"/>
        <end position="374"/>
    </location>
</feature>
<sequence>MDPVEAPVVVEHSNATALLDPDGRVCTFLPPKMISQGMWDKVEHPQLSYSLSIFEMQVVIILFTSKLVHLATKRLGVPLFVSHMIAGLILSPYLLGRDDEFKSLAFPEDSREMLGTAGVYGYMLYVFISAVKVDATMIFNNTTGKKAISIAIASLLAPLSVGVAVFLVIKDSIDRTGAADVDDVIIHKSTLFLLTMSHYSIQFPVIATFLYELKMINSELGRICLSSAVISDLVNHAAKSLLLFSISSSSSSSSDPHDHISTGHTFGTLAAIISLVLAAIYIFRPLMFWAIKRNGEGRPIKRRYISGILIVAYASGLITHELGHFATLGPFIIGLVIPDGRPLGSTLADNLDTIASGLLLPIFATSIFWPLNLNAGELTARAHSNEHRSAAAAEILNILLIVVTLVAKAVGCFAASCYLKMPPVDALIVSLVLSCKGIVDLANYSILRESEIIEDNFFITSVVYTTICATVVSILLKYLYDPSRKYVGYQKRNVTNTSKNSEVLHLLTCIYRPDNISTVINWLNACYPTREDPINVSVLHLLELIGQVSPVFISHKDKETRACRSYSENVILSFNQYEKHNQGTATVNIFTAVSPPELMYEDICSLALDKQTAFILLPFHQKWGVDRSITPEENNTRLINCEVLEKASCSVGIIIDRDYVRHQQPSSSTSSSMFNACLIFIGGKDDREALILSKRMAVDPNVNLTVLHLKSNNYNNEASHELSWDAILDAEELKVCKYTNVEDQRVKYVEHHVNDGFETASFVTGFVAGYDLIIVGRRKGLASPQTSGLSEICEFPELGALGDLLASKDLNLSALVLVVQQ</sequence>
<organism evidence="13 14">
    <name type="scientific">Turnera subulata</name>
    <dbReference type="NCBI Taxonomy" id="218843"/>
    <lineage>
        <taxon>Eukaryota</taxon>
        <taxon>Viridiplantae</taxon>
        <taxon>Streptophyta</taxon>
        <taxon>Embryophyta</taxon>
        <taxon>Tracheophyta</taxon>
        <taxon>Spermatophyta</taxon>
        <taxon>Magnoliopsida</taxon>
        <taxon>eudicotyledons</taxon>
        <taxon>Gunneridae</taxon>
        <taxon>Pentapetalae</taxon>
        <taxon>rosids</taxon>
        <taxon>fabids</taxon>
        <taxon>Malpighiales</taxon>
        <taxon>Passifloraceae</taxon>
        <taxon>Turnera</taxon>
    </lineage>
</organism>
<feature type="transmembrane region" description="Helical" evidence="10">
    <location>
        <begin position="266"/>
        <end position="283"/>
    </location>
</feature>
<protein>
    <recommendedName>
        <fullName evidence="15">Cation/H+ exchanger domain-containing protein</fullName>
    </recommendedName>
</protein>
<dbReference type="GO" id="GO:0015297">
    <property type="term" value="F:antiporter activity"/>
    <property type="evidence" value="ECO:0007669"/>
    <property type="project" value="InterPro"/>
</dbReference>
<comment type="caution">
    <text evidence="13">The sequence shown here is derived from an EMBL/GenBank/DDBJ whole genome shotgun (WGS) entry which is preliminary data.</text>
</comment>
<feature type="transmembrane region" description="Helical" evidence="10">
    <location>
        <begin position="304"/>
        <end position="333"/>
    </location>
</feature>
<evidence type="ECO:0000256" key="2">
    <source>
        <dbReference type="ARBA" id="ARBA00022448"/>
    </source>
</evidence>
<feature type="domain" description="Cation/H+ exchanger transmembrane" evidence="11">
    <location>
        <begin position="60"/>
        <end position="476"/>
    </location>
</feature>
<dbReference type="OrthoDB" id="1938353at2759"/>
<feature type="transmembrane region" description="Helical" evidence="10">
    <location>
        <begin position="458"/>
        <end position="480"/>
    </location>
</feature>
<feature type="transmembrane region" description="Helical" evidence="10">
    <location>
        <begin position="395"/>
        <end position="421"/>
    </location>
</feature>
<keyword evidence="14" id="KW-1185">Reference proteome</keyword>
<feature type="domain" description="Cation/H(+) antiporter C-terminal" evidence="12">
    <location>
        <begin position="678"/>
        <end position="821"/>
    </location>
</feature>
<keyword evidence="3" id="KW-0633">Potassium transport</keyword>
<dbReference type="GO" id="GO:0016020">
    <property type="term" value="C:membrane"/>
    <property type="evidence" value="ECO:0007669"/>
    <property type="project" value="UniProtKB-SubCell"/>
</dbReference>
<feature type="transmembrane region" description="Helical" evidence="10">
    <location>
        <begin position="75"/>
        <end position="95"/>
    </location>
</feature>
<evidence type="ECO:0000259" key="11">
    <source>
        <dbReference type="Pfam" id="PF00999"/>
    </source>
</evidence>
<dbReference type="InterPro" id="IPR006153">
    <property type="entry name" value="Cation/H_exchanger_TM"/>
</dbReference>
<evidence type="ECO:0000259" key="12">
    <source>
        <dbReference type="Pfam" id="PF23259"/>
    </source>
</evidence>
<dbReference type="GO" id="GO:0012505">
    <property type="term" value="C:endomembrane system"/>
    <property type="evidence" value="ECO:0007669"/>
    <property type="project" value="TreeGrafter"/>
</dbReference>